<accession>A0A1I1FCE2</accession>
<evidence type="ECO:0000313" key="2">
    <source>
        <dbReference type="Proteomes" id="UP000199058"/>
    </source>
</evidence>
<dbReference type="EMBL" id="FOLH01000002">
    <property type="protein sequence ID" value="SFB97057.1"/>
    <property type="molecule type" value="Genomic_DNA"/>
</dbReference>
<dbReference type="RefSeq" id="WP_177203473.1">
    <property type="nucleotide sequence ID" value="NZ_FOLH01000002.1"/>
</dbReference>
<dbReference type="STRING" id="1122252.SAMN05660443_0942"/>
<name>A0A1I1FCE2_9GAMM</name>
<evidence type="ECO:0000313" key="1">
    <source>
        <dbReference type="EMBL" id="SFB97057.1"/>
    </source>
</evidence>
<dbReference type="AlphaFoldDB" id="A0A1I1FCE2"/>
<sequence length="156" mass="18314">MTSLSLLELTLHGHKVGHLAGYKNGKNLLLFSPEFIQDKARPTYWSLIYQDHFTPRLAPAYDILCTQAFMANEQTLALNLAKNKHWYRISLESFEAWAKKADIPWRLIQPHLKSTLEKAKTLWPKALDELPMQKQQKETLIKHWKNLHPDFRLLNK</sequence>
<organism evidence="1 2">
    <name type="scientific">Marinospirillum celere</name>
    <dbReference type="NCBI Taxonomy" id="1122252"/>
    <lineage>
        <taxon>Bacteria</taxon>
        <taxon>Pseudomonadati</taxon>
        <taxon>Pseudomonadota</taxon>
        <taxon>Gammaproteobacteria</taxon>
        <taxon>Oceanospirillales</taxon>
        <taxon>Oceanospirillaceae</taxon>
        <taxon>Marinospirillum</taxon>
    </lineage>
</organism>
<protein>
    <submittedName>
        <fullName evidence="1">HipA-like C-terminal domain-containing protein</fullName>
    </submittedName>
</protein>
<keyword evidence="2" id="KW-1185">Reference proteome</keyword>
<proteinExistence type="predicted"/>
<reference evidence="1 2" key="1">
    <citation type="submission" date="2016-10" db="EMBL/GenBank/DDBJ databases">
        <authorList>
            <person name="de Groot N.N."/>
        </authorList>
    </citation>
    <scope>NUCLEOTIDE SEQUENCE [LARGE SCALE GENOMIC DNA]</scope>
    <source>
        <strain evidence="1 2">DSM 18438</strain>
    </source>
</reference>
<dbReference type="Proteomes" id="UP000199058">
    <property type="component" value="Unassembled WGS sequence"/>
</dbReference>
<gene>
    <name evidence="1" type="ORF">SAMN05660443_0942</name>
</gene>